<dbReference type="eggNOG" id="COG4149">
    <property type="taxonomic scope" value="Bacteria"/>
</dbReference>
<evidence type="ECO:0000256" key="4">
    <source>
        <dbReference type="ARBA" id="ARBA00022692"/>
    </source>
</evidence>
<keyword evidence="4 7" id="KW-0812">Transmembrane</keyword>
<dbReference type="PROSITE" id="PS50928">
    <property type="entry name" value="ABC_TM1"/>
    <property type="match status" value="1"/>
</dbReference>
<dbReference type="Gene3D" id="1.10.3720.10">
    <property type="entry name" value="MetI-like"/>
    <property type="match status" value="1"/>
</dbReference>
<name>E0RPC2_WINT6</name>
<sequence>MDRMMLMDTIVLSLKIASIATGISLLAGVVLAQVFAGKRQRGVILVEVCISVPMFLPPAVTGYFLLLLLGSHGPIGGVLERWLGVEIVFTQAAAVIAAVMVTVPIVFKSMKGHFESIEEDVLHAARMDGADEVLVLLLVKLPMAMRGLSSSVMLAFLRAMG</sequence>
<evidence type="ECO:0000256" key="5">
    <source>
        <dbReference type="ARBA" id="ARBA00022989"/>
    </source>
</evidence>
<keyword evidence="5 7" id="KW-1133">Transmembrane helix</keyword>
<dbReference type="RefSeq" id="WP_013313157.1">
    <property type="nucleotide sequence ID" value="NC_014484.1"/>
</dbReference>
<evidence type="ECO:0000313" key="10">
    <source>
        <dbReference type="Proteomes" id="UP000001296"/>
    </source>
</evidence>
<keyword evidence="6 7" id="KW-0472">Membrane</keyword>
<dbReference type="InterPro" id="IPR000515">
    <property type="entry name" value="MetI-like"/>
</dbReference>
<dbReference type="PANTHER" id="PTHR30183:SF3">
    <property type="entry name" value="MOLYBDENUM TRANSPORT SYSTEM PERMEASE PROTEIN MODB"/>
    <property type="match status" value="1"/>
</dbReference>
<dbReference type="HOGENOM" id="CLU_016047_14_3_12"/>
<reference key="1">
    <citation type="submission" date="2009-08" db="EMBL/GenBank/DDBJ databases">
        <title>The genome sequence of Spirochaeta thermophila DSM6192.</title>
        <authorList>
            <person name="Angelov A."/>
            <person name="Mientus M."/>
            <person name="Wittenberg S."/>
            <person name="Lehmann R."/>
            <person name="Liesegang H."/>
            <person name="Daniel R."/>
            <person name="Liebl W."/>
        </authorList>
    </citation>
    <scope>NUCLEOTIDE SEQUENCE</scope>
    <source>
        <strain>DSM 6192</strain>
    </source>
</reference>
<reference evidence="9 10" key="2">
    <citation type="journal article" date="2010" name="J. Bacteriol.">
        <title>Genome sequence of the polysaccharide-degrading, thermophilic anaerobe Spirochaeta thermophila DSM 6192.</title>
        <authorList>
            <person name="Angelov A."/>
            <person name="Liebl S."/>
            <person name="Ballschmiter M."/>
            <person name="Bomeke M."/>
            <person name="Lehmann R."/>
            <person name="Liesegang H."/>
            <person name="Daniel R."/>
            <person name="Liebl W."/>
        </authorList>
    </citation>
    <scope>NUCLEOTIDE SEQUENCE [LARGE SCALE GENOMIC DNA]</scope>
    <source>
        <strain evidence="10">ATCC 49972 / DSM 6192 / RI 19.B1</strain>
    </source>
</reference>
<comment type="similarity">
    <text evidence="7">Belongs to the binding-protein-dependent transport system permease family.</text>
</comment>
<accession>E0RPC2</accession>
<proteinExistence type="inferred from homology"/>
<feature type="transmembrane region" description="Helical" evidence="7">
    <location>
        <begin position="82"/>
        <end position="107"/>
    </location>
</feature>
<dbReference type="Proteomes" id="UP000001296">
    <property type="component" value="Chromosome"/>
</dbReference>
<dbReference type="GO" id="GO:0005886">
    <property type="term" value="C:plasma membrane"/>
    <property type="evidence" value="ECO:0007669"/>
    <property type="project" value="UniProtKB-SubCell"/>
</dbReference>
<evidence type="ECO:0000256" key="2">
    <source>
        <dbReference type="ARBA" id="ARBA00022448"/>
    </source>
</evidence>
<evidence type="ECO:0000259" key="8">
    <source>
        <dbReference type="PROSITE" id="PS50928"/>
    </source>
</evidence>
<dbReference type="EMBL" id="CP001698">
    <property type="protein sequence ID" value="ADN01316.1"/>
    <property type="molecule type" value="Genomic_DNA"/>
</dbReference>
<evidence type="ECO:0000256" key="7">
    <source>
        <dbReference type="RuleBase" id="RU363032"/>
    </source>
</evidence>
<dbReference type="InterPro" id="IPR035906">
    <property type="entry name" value="MetI-like_sf"/>
</dbReference>
<dbReference type="SUPFAM" id="SSF161098">
    <property type="entry name" value="MetI-like"/>
    <property type="match status" value="1"/>
</dbReference>
<comment type="subcellular location">
    <subcellularLocation>
        <location evidence="1 7">Cell membrane</location>
        <topology evidence="1 7">Multi-pass membrane protein</topology>
    </subcellularLocation>
</comment>
<keyword evidence="2 7" id="KW-0813">Transport</keyword>
<dbReference type="AlphaFoldDB" id="E0RPC2"/>
<organism evidence="9 10">
    <name type="scientific">Winmispira thermophila (strain ATCC 49972 / DSM 6192 / RI 19.B1)</name>
    <name type="common">Spirochaeta thermophila</name>
    <dbReference type="NCBI Taxonomy" id="665571"/>
    <lineage>
        <taxon>Bacteria</taxon>
        <taxon>Pseudomonadati</taxon>
        <taxon>Spirochaetota</taxon>
        <taxon>Spirochaetia</taxon>
        <taxon>Winmispirales</taxon>
        <taxon>Winmispiraceae</taxon>
        <taxon>Winmispira</taxon>
    </lineage>
</organism>
<keyword evidence="3" id="KW-1003">Cell membrane</keyword>
<feature type="transmembrane region" description="Helical" evidence="7">
    <location>
        <begin position="42"/>
        <end position="70"/>
    </location>
</feature>
<dbReference type="CDD" id="cd06261">
    <property type="entry name" value="TM_PBP2"/>
    <property type="match status" value="1"/>
</dbReference>
<dbReference type="KEGG" id="sta:STHERM_c03430"/>
<dbReference type="PaxDb" id="665571-STHERM_c03430"/>
<evidence type="ECO:0000256" key="6">
    <source>
        <dbReference type="ARBA" id="ARBA00023136"/>
    </source>
</evidence>
<feature type="domain" description="ABC transmembrane type-1" evidence="8">
    <location>
        <begin position="10"/>
        <end position="161"/>
    </location>
</feature>
<evidence type="ECO:0000313" key="9">
    <source>
        <dbReference type="EMBL" id="ADN01316.1"/>
    </source>
</evidence>
<gene>
    <name evidence="9" type="ordered locus">STHERM_c03430</name>
</gene>
<dbReference type="Pfam" id="PF00528">
    <property type="entry name" value="BPD_transp_1"/>
    <property type="match status" value="1"/>
</dbReference>
<dbReference type="GO" id="GO:0055085">
    <property type="term" value="P:transmembrane transport"/>
    <property type="evidence" value="ECO:0007669"/>
    <property type="project" value="InterPro"/>
</dbReference>
<protein>
    <submittedName>
        <fullName evidence="9">Transporter</fullName>
    </submittedName>
</protein>
<evidence type="ECO:0000256" key="3">
    <source>
        <dbReference type="ARBA" id="ARBA00022475"/>
    </source>
</evidence>
<evidence type="ECO:0000256" key="1">
    <source>
        <dbReference type="ARBA" id="ARBA00004651"/>
    </source>
</evidence>
<dbReference type="PANTHER" id="PTHR30183">
    <property type="entry name" value="MOLYBDENUM TRANSPORT SYSTEM PERMEASE PROTEIN MODB"/>
    <property type="match status" value="1"/>
</dbReference>